<evidence type="ECO:0000313" key="4">
    <source>
        <dbReference type="Proteomes" id="UP000320773"/>
    </source>
</evidence>
<dbReference type="InterPro" id="IPR001387">
    <property type="entry name" value="Cro/C1-type_HTH"/>
</dbReference>
<dbReference type="GO" id="GO:0003700">
    <property type="term" value="F:DNA-binding transcription factor activity"/>
    <property type="evidence" value="ECO:0007669"/>
    <property type="project" value="TreeGrafter"/>
</dbReference>
<evidence type="ECO:0000259" key="2">
    <source>
        <dbReference type="PROSITE" id="PS50943"/>
    </source>
</evidence>
<dbReference type="RefSeq" id="WP_089079912.1">
    <property type="nucleotide sequence ID" value="NZ_VFPJ01000001.1"/>
</dbReference>
<reference evidence="3 4" key="1">
    <citation type="submission" date="2019-06" db="EMBL/GenBank/DDBJ databases">
        <title>Genomic Encyclopedia of Archaeal and Bacterial Type Strains, Phase II (KMG-II): from individual species to whole genera.</title>
        <authorList>
            <person name="Goeker M."/>
        </authorList>
    </citation>
    <scope>NUCLEOTIDE SEQUENCE [LARGE SCALE GENOMIC DNA]</scope>
    <source>
        <strain evidence="3 4">DSM 24789</strain>
    </source>
</reference>
<evidence type="ECO:0000313" key="3">
    <source>
        <dbReference type="EMBL" id="TQM40315.1"/>
    </source>
</evidence>
<dbReference type="PANTHER" id="PTHR46797:SF1">
    <property type="entry name" value="METHYLPHOSPHONATE SYNTHASE"/>
    <property type="match status" value="1"/>
</dbReference>
<accession>A0A543G2P9</accession>
<gene>
    <name evidence="3" type="ORF">BC670_1196</name>
</gene>
<dbReference type="Pfam" id="PF01381">
    <property type="entry name" value="HTH_3"/>
    <property type="match status" value="1"/>
</dbReference>
<dbReference type="GO" id="GO:0003677">
    <property type="term" value="F:DNA binding"/>
    <property type="evidence" value="ECO:0007669"/>
    <property type="project" value="UniProtKB-KW"/>
</dbReference>
<comment type="caution">
    <text evidence="3">The sequence shown here is derived from an EMBL/GenBank/DDBJ whole genome shotgun (WGS) entry which is preliminary data.</text>
</comment>
<dbReference type="GO" id="GO:0005829">
    <property type="term" value="C:cytosol"/>
    <property type="evidence" value="ECO:0007669"/>
    <property type="project" value="TreeGrafter"/>
</dbReference>
<dbReference type="InterPro" id="IPR010982">
    <property type="entry name" value="Lambda_DNA-bd_dom_sf"/>
</dbReference>
<dbReference type="AlphaFoldDB" id="A0A543G2P9"/>
<dbReference type="CDD" id="cd00093">
    <property type="entry name" value="HTH_XRE"/>
    <property type="match status" value="1"/>
</dbReference>
<organism evidence="3 4">
    <name type="scientific">Flavobacterium branchiophilum</name>
    <dbReference type="NCBI Taxonomy" id="55197"/>
    <lineage>
        <taxon>Bacteria</taxon>
        <taxon>Pseudomonadati</taxon>
        <taxon>Bacteroidota</taxon>
        <taxon>Flavobacteriia</taxon>
        <taxon>Flavobacteriales</taxon>
        <taxon>Flavobacteriaceae</taxon>
        <taxon>Flavobacterium</taxon>
    </lineage>
</organism>
<dbReference type="PANTHER" id="PTHR46797">
    <property type="entry name" value="HTH-TYPE TRANSCRIPTIONAL REGULATOR"/>
    <property type="match status" value="1"/>
</dbReference>
<evidence type="ECO:0000256" key="1">
    <source>
        <dbReference type="ARBA" id="ARBA00023125"/>
    </source>
</evidence>
<dbReference type="SUPFAM" id="SSF47413">
    <property type="entry name" value="lambda repressor-like DNA-binding domains"/>
    <property type="match status" value="1"/>
</dbReference>
<sequence>MESNIIAKKIKEIRLEKKISVEDIAVALNISANAYRKIEMNYTKLTIDRLYDISKILEVSTAQLLDIATKEVYKQENKDNATGYLQKIEHFYHENKEQHEKMIALYEARLKDKDLVIEQLLQKQS</sequence>
<dbReference type="Proteomes" id="UP000320773">
    <property type="component" value="Unassembled WGS sequence"/>
</dbReference>
<protein>
    <submittedName>
        <fullName evidence="3">Helix-turn-helix protein</fullName>
    </submittedName>
</protein>
<dbReference type="EMBL" id="VFPJ01000001">
    <property type="protein sequence ID" value="TQM40315.1"/>
    <property type="molecule type" value="Genomic_DNA"/>
</dbReference>
<dbReference type="InterPro" id="IPR050807">
    <property type="entry name" value="TransReg_Diox_bact_type"/>
</dbReference>
<name>A0A543G2P9_9FLAO</name>
<dbReference type="Gene3D" id="1.10.260.40">
    <property type="entry name" value="lambda repressor-like DNA-binding domains"/>
    <property type="match status" value="1"/>
</dbReference>
<dbReference type="PROSITE" id="PS50943">
    <property type="entry name" value="HTH_CROC1"/>
    <property type="match status" value="1"/>
</dbReference>
<dbReference type="SMART" id="SM00530">
    <property type="entry name" value="HTH_XRE"/>
    <property type="match status" value="1"/>
</dbReference>
<proteinExistence type="predicted"/>
<feature type="domain" description="HTH cro/C1-type" evidence="2">
    <location>
        <begin position="10"/>
        <end position="64"/>
    </location>
</feature>
<keyword evidence="1" id="KW-0238">DNA-binding</keyword>